<dbReference type="RefSeq" id="WP_158463239.1">
    <property type="nucleotide sequence ID" value="NZ_VZAD01000051.1"/>
</dbReference>
<dbReference type="InterPro" id="IPR006683">
    <property type="entry name" value="Thioestr_dom"/>
</dbReference>
<dbReference type="InterPro" id="IPR029069">
    <property type="entry name" value="HotDog_dom_sf"/>
</dbReference>
<organism evidence="2 3">
    <name type="scientific">Segatella copri</name>
    <dbReference type="NCBI Taxonomy" id="165179"/>
    <lineage>
        <taxon>Bacteria</taxon>
        <taxon>Pseudomonadati</taxon>
        <taxon>Bacteroidota</taxon>
        <taxon>Bacteroidia</taxon>
        <taxon>Bacteroidales</taxon>
        <taxon>Prevotellaceae</taxon>
        <taxon>Segatella</taxon>
    </lineage>
</organism>
<accession>A0A6A7WAR4</accession>
<name>A0A6A7WAR4_9BACT</name>
<dbReference type="GO" id="GO:0016790">
    <property type="term" value="F:thiolester hydrolase activity"/>
    <property type="evidence" value="ECO:0007669"/>
    <property type="project" value="UniProtKB-ARBA"/>
</dbReference>
<dbReference type="Proteomes" id="UP000384372">
    <property type="component" value="Unassembled WGS sequence"/>
</dbReference>
<dbReference type="Pfam" id="PF03061">
    <property type="entry name" value="4HBT"/>
    <property type="match status" value="1"/>
</dbReference>
<dbReference type="Gene3D" id="3.10.129.10">
    <property type="entry name" value="Hotdog Thioesterase"/>
    <property type="match status" value="1"/>
</dbReference>
<dbReference type="EMBL" id="VZAD01000051">
    <property type="protein sequence ID" value="MQP11505.1"/>
    <property type="molecule type" value="Genomic_DNA"/>
</dbReference>
<feature type="domain" description="Thioesterase" evidence="1">
    <location>
        <begin position="53"/>
        <end position="126"/>
    </location>
</feature>
<dbReference type="InterPro" id="IPR052061">
    <property type="entry name" value="PTE-AB_protein"/>
</dbReference>
<dbReference type="AlphaFoldDB" id="A0A6A7WAR4"/>
<proteinExistence type="predicted"/>
<dbReference type="PANTHER" id="PTHR47260">
    <property type="entry name" value="UPF0644 PROTEIN PB2B4.06"/>
    <property type="match status" value="1"/>
</dbReference>
<dbReference type="SUPFAM" id="SSF54637">
    <property type="entry name" value="Thioesterase/thiol ester dehydrase-isomerase"/>
    <property type="match status" value="1"/>
</dbReference>
<evidence type="ECO:0000259" key="1">
    <source>
        <dbReference type="Pfam" id="PF03061"/>
    </source>
</evidence>
<reference evidence="2 3" key="1">
    <citation type="submission" date="2019-09" db="EMBL/GenBank/DDBJ databases">
        <title>Distinct polysaccharide growth profiles of human intestinal Prevotella copri isolates.</title>
        <authorList>
            <person name="Fehlner-Peach H."/>
            <person name="Magnabosco C."/>
            <person name="Raghavan V."/>
            <person name="Scher J.U."/>
            <person name="Tett A."/>
            <person name="Cox L.M."/>
            <person name="Gottsegen C."/>
            <person name="Watters A."/>
            <person name="Wiltshire- Gordon J.D."/>
            <person name="Segata N."/>
            <person name="Bonneau R."/>
            <person name="Littman D.R."/>
        </authorList>
    </citation>
    <scope>NUCLEOTIDE SEQUENCE [LARGE SCALE GENOMIC DNA]</scope>
    <source>
        <strain evidence="3">iAQ1173</strain>
    </source>
</reference>
<sequence length="157" mass="17357">MKKILNPYLGKPEYNCVCCAPGNPVGLHLEFWEDGDDVLTVWTPGVNYQGWVNTLHGGIIGMLMDEVAGWVINRKLQTTGVTMQLNVKYKKPVLTSDTQITVRGHLANQRRNIATIHLTLENSAGEICDEGEAVYFTFGPDKAREMGFNGCKVEGEG</sequence>
<evidence type="ECO:0000313" key="3">
    <source>
        <dbReference type="Proteomes" id="UP000384372"/>
    </source>
</evidence>
<dbReference type="OrthoDB" id="9792301at2"/>
<gene>
    <name evidence="2" type="ORF">F7D20_05875</name>
</gene>
<dbReference type="PANTHER" id="PTHR47260:SF3">
    <property type="entry name" value="THIOESTERASE FAMILY PROTEIN (AFU_ORTHOLOGUE AFUA_7G03960)"/>
    <property type="match status" value="1"/>
</dbReference>
<protein>
    <submittedName>
        <fullName evidence="2">PaaI family thioesterase</fullName>
    </submittedName>
</protein>
<evidence type="ECO:0000313" key="2">
    <source>
        <dbReference type="EMBL" id="MQP11505.1"/>
    </source>
</evidence>
<comment type="caution">
    <text evidence="2">The sequence shown here is derived from an EMBL/GenBank/DDBJ whole genome shotgun (WGS) entry which is preliminary data.</text>
</comment>
<dbReference type="CDD" id="cd03443">
    <property type="entry name" value="PaaI_thioesterase"/>
    <property type="match status" value="1"/>
</dbReference>
<keyword evidence="3" id="KW-1185">Reference proteome</keyword>